<dbReference type="Gene3D" id="3.40.50.880">
    <property type="match status" value="1"/>
</dbReference>
<dbReference type="Pfam" id="PF09825">
    <property type="entry name" value="BPL_N"/>
    <property type="match status" value="2"/>
</dbReference>
<evidence type="ECO:0000313" key="6">
    <source>
        <dbReference type="Proteomes" id="UP000663877"/>
    </source>
</evidence>
<dbReference type="AlphaFoldDB" id="A0A813WHF6"/>
<gene>
    <name evidence="2" type="ORF">BJG266_LOCUS7828</name>
    <name evidence="3" type="ORF">QVE165_LOCUS31633</name>
    <name evidence="4" type="ORF">QVE165_LOCUS31693</name>
</gene>
<dbReference type="InterPro" id="IPR019197">
    <property type="entry name" value="Biotin-prot_ligase_N"/>
</dbReference>
<name>A0A813WHF6_9BILA</name>
<comment type="caution">
    <text evidence="2">The sequence shown here is derived from an EMBL/GenBank/DDBJ whole genome shotgun (WGS) entry which is preliminary data.</text>
</comment>
<feature type="domain" description="Biotin-protein ligase N-terminal" evidence="1">
    <location>
        <begin position="42"/>
        <end position="87"/>
    </location>
</feature>
<dbReference type="EMBL" id="CAJNOI010000024">
    <property type="protein sequence ID" value="CAF0850778.1"/>
    <property type="molecule type" value="Genomic_DNA"/>
</dbReference>
<dbReference type="EMBL" id="CAJNOM010000273">
    <property type="protein sequence ID" value="CAF1309209.1"/>
    <property type="molecule type" value="Genomic_DNA"/>
</dbReference>
<evidence type="ECO:0000313" key="4">
    <source>
        <dbReference type="EMBL" id="CAF1309209.1"/>
    </source>
</evidence>
<evidence type="ECO:0000313" key="2">
    <source>
        <dbReference type="EMBL" id="CAF0850778.1"/>
    </source>
</evidence>
<evidence type="ECO:0000259" key="1">
    <source>
        <dbReference type="Pfam" id="PF09825"/>
    </source>
</evidence>
<accession>A0A813WHF6</accession>
<feature type="domain" description="Biotin-protein ligase N-terminal" evidence="1">
    <location>
        <begin position="119"/>
        <end position="199"/>
    </location>
</feature>
<dbReference type="OrthoDB" id="10250105at2759"/>
<protein>
    <recommendedName>
        <fullName evidence="1">Biotin-protein ligase N-terminal domain-containing protein</fullName>
    </recommendedName>
</protein>
<dbReference type="InterPro" id="IPR029062">
    <property type="entry name" value="Class_I_gatase-like"/>
</dbReference>
<dbReference type="EMBL" id="CAJNOM010000272">
    <property type="protein sequence ID" value="CAF1308123.1"/>
    <property type="molecule type" value="Genomic_DNA"/>
</dbReference>
<dbReference type="Proteomes" id="UP000663877">
    <property type="component" value="Unassembled WGS sequence"/>
</dbReference>
<proteinExistence type="predicted"/>
<evidence type="ECO:0000313" key="5">
    <source>
        <dbReference type="Proteomes" id="UP000663832"/>
    </source>
</evidence>
<keyword evidence="5" id="KW-1185">Reference proteome</keyword>
<dbReference type="SUPFAM" id="SSF52317">
    <property type="entry name" value="Class I glutamine amidotransferase-like"/>
    <property type="match status" value="1"/>
</dbReference>
<reference evidence="2" key="1">
    <citation type="submission" date="2021-02" db="EMBL/GenBank/DDBJ databases">
        <authorList>
            <person name="Nowell W R."/>
        </authorList>
    </citation>
    <scope>NUCLEOTIDE SEQUENCE</scope>
</reference>
<evidence type="ECO:0000313" key="3">
    <source>
        <dbReference type="EMBL" id="CAF1308123.1"/>
    </source>
</evidence>
<sequence>MRVFIFTTNKTNAVHLVSLFNTKKIPYVISADITQLTIDYDVIIVPGGIAALYQKHLGEKGIASIRDFVANGGGYLGLCAGAYLASTNDITGTKNIGIGLLPVRYSLYGSSANIRANVTLNDTKTNVIFTTTYHNGAVYQFDQLSTNVTVLATITDTDSSNSKFHEFLVNKATIIAGMFGKGHVVLCGPHIEANMKSYMFSLIMKIIRQPEATISKDLTTPQMTEIEFDLEKCHIHTQI</sequence>
<organism evidence="2 6">
    <name type="scientific">Adineta steineri</name>
    <dbReference type="NCBI Taxonomy" id="433720"/>
    <lineage>
        <taxon>Eukaryota</taxon>
        <taxon>Metazoa</taxon>
        <taxon>Spiralia</taxon>
        <taxon>Gnathifera</taxon>
        <taxon>Rotifera</taxon>
        <taxon>Eurotatoria</taxon>
        <taxon>Bdelloidea</taxon>
        <taxon>Adinetida</taxon>
        <taxon>Adinetidae</taxon>
        <taxon>Adineta</taxon>
    </lineage>
</organism>
<dbReference type="Proteomes" id="UP000663832">
    <property type="component" value="Unassembled WGS sequence"/>
</dbReference>